<feature type="transmembrane region" description="Helical" evidence="1">
    <location>
        <begin position="191"/>
        <end position="211"/>
    </location>
</feature>
<dbReference type="Pfam" id="PF20151">
    <property type="entry name" value="DUF6533"/>
    <property type="match status" value="1"/>
</dbReference>
<evidence type="ECO:0000256" key="1">
    <source>
        <dbReference type="SAM" id="Phobius"/>
    </source>
</evidence>
<dbReference type="AlphaFoldDB" id="A0AAD5YNM4"/>
<organism evidence="3 4">
    <name type="scientific">Meripilus lineatus</name>
    <dbReference type="NCBI Taxonomy" id="2056292"/>
    <lineage>
        <taxon>Eukaryota</taxon>
        <taxon>Fungi</taxon>
        <taxon>Dikarya</taxon>
        <taxon>Basidiomycota</taxon>
        <taxon>Agaricomycotina</taxon>
        <taxon>Agaricomycetes</taxon>
        <taxon>Polyporales</taxon>
        <taxon>Meripilaceae</taxon>
        <taxon>Meripilus</taxon>
    </lineage>
</organism>
<name>A0AAD5YNM4_9APHY</name>
<gene>
    <name evidence="3" type="ORF">NLI96_g738</name>
</gene>
<evidence type="ECO:0000313" key="4">
    <source>
        <dbReference type="Proteomes" id="UP001212997"/>
    </source>
</evidence>
<comment type="caution">
    <text evidence="3">The sequence shown here is derived from an EMBL/GenBank/DDBJ whole genome shotgun (WGS) entry which is preliminary data.</text>
</comment>
<feature type="transmembrane region" description="Helical" evidence="1">
    <location>
        <begin position="163"/>
        <end position="184"/>
    </location>
</feature>
<dbReference type="Proteomes" id="UP001212997">
    <property type="component" value="Unassembled WGS sequence"/>
</dbReference>
<keyword evidence="1" id="KW-0812">Transmembrane</keyword>
<keyword evidence="1" id="KW-1133">Transmembrane helix</keyword>
<dbReference type="InterPro" id="IPR045340">
    <property type="entry name" value="DUF6533"/>
</dbReference>
<keyword evidence="1" id="KW-0472">Membrane</keyword>
<evidence type="ECO:0000313" key="3">
    <source>
        <dbReference type="EMBL" id="KAJ3491392.1"/>
    </source>
</evidence>
<feature type="domain" description="DUF6533" evidence="2">
    <location>
        <begin position="17"/>
        <end position="60"/>
    </location>
</feature>
<accession>A0AAD5YNM4</accession>
<sequence length="311" mass="34820">MSSQFVHAAIIKENVTYLDIVAAAVLGYDYILTLPREIQYVWFTPLSLGKVLFFLTRYPVFEETSMVLLHQFAVMSPQTCDNVYKAIGYQLGAGTLVAESILAMRTWVIWHRNPYIGAIVLTGLVVFWVPVFYFLAQALNSLVFTTAPNPNTPGCFLLTQKNILFVVYVLITSFETIILGLTLIRFMPHCILNYVYLCVLSICNVTVLLTAPHGYATLLSALQRVLHSVLSGRVLLHLREAAANPVAVNSIPTASGFTHPTQVRFTDRFTDTTSWFGTPSEVASWRPGRTIQDIESFYDDIPLEKTSDGEH</sequence>
<feature type="transmembrane region" description="Helical" evidence="1">
    <location>
        <begin position="115"/>
        <end position="136"/>
    </location>
</feature>
<evidence type="ECO:0000259" key="2">
    <source>
        <dbReference type="Pfam" id="PF20151"/>
    </source>
</evidence>
<reference evidence="3" key="1">
    <citation type="submission" date="2022-07" db="EMBL/GenBank/DDBJ databases">
        <title>Genome Sequence of Physisporinus lineatus.</title>
        <authorList>
            <person name="Buettner E."/>
        </authorList>
    </citation>
    <scope>NUCLEOTIDE SEQUENCE</scope>
    <source>
        <strain evidence="3">VT162</strain>
    </source>
</reference>
<keyword evidence="4" id="KW-1185">Reference proteome</keyword>
<dbReference type="EMBL" id="JANAWD010000013">
    <property type="protein sequence ID" value="KAJ3491392.1"/>
    <property type="molecule type" value="Genomic_DNA"/>
</dbReference>
<protein>
    <recommendedName>
        <fullName evidence="2">DUF6533 domain-containing protein</fullName>
    </recommendedName>
</protein>
<proteinExistence type="predicted"/>